<feature type="compositionally biased region" description="Gly residues" evidence="2">
    <location>
        <begin position="138"/>
        <end position="147"/>
    </location>
</feature>
<evidence type="ECO:0000313" key="4">
    <source>
        <dbReference type="Proteomes" id="UP001190700"/>
    </source>
</evidence>
<feature type="non-terminal residue" evidence="3">
    <location>
        <position position="1"/>
    </location>
</feature>
<feature type="compositionally biased region" description="Basic and acidic residues" evidence="2">
    <location>
        <begin position="649"/>
        <end position="738"/>
    </location>
</feature>
<proteinExistence type="predicted"/>
<feature type="region of interest" description="Disordered" evidence="2">
    <location>
        <begin position="235"/>
        <end position="278"/>
    </location>
</feature>
<feature type="compositionally biased region" description="Polar residues" evidence="2">
    <location>
        <begin position="241"/>
        <end position="250"/>
    </location>
</feature>
<keyword evidence="1" id="KW-0175">Coiled coil</keyword>
<name>A0AAE0BNN4_9CHLO</name>
<feature type="compositionally biased region" description="Polar residues" evidence="2">
    <location>
        <begin position="782"/>
        <end position="791"/>
    </location>
</feature>
<evidence type="ECO:0000313" key="3">
    <source>
        <dbReference type="EMBL" id="KAK3239328.1"/>
    </source>
</evidence>
<feature type="region of interest" description="Disordered" evidence="2">
    <location>
        <begin position="880"/>
        <end position="1063"/>
    </location>
</feature>
<feature type="compositionally biased region" description="Basic and acidic residues" evidence="2">
    <location>
        <begin position="293"/>
        <end position="323"/>
    </location>
</feature>
<dbReference type="SMART" id="SM00726">
    <property type="entry name" value="UIM"/>
    <property type="match status" value="2"/>
</dbReference>
<feature type="region of interest" description="Disordered" evidence="2">
    <location>
        <begin position="615"/>
        <end position="848"/>
    </location>
</feature>
<feature type="compositionally biased region" description="Basic and acidic residues" evidence="2">
    <location>
        <begin position="266"/>
        <end position="278"/>
    </location>
</feature>
<evidence type="ECO:0000256" key="2">
    <source>
        <dbReference type="SAM" id="MobiDB-lite"/>
    </source>
</evidence>
<evidence type="ECO:0000256" key="1">
    <source>
        <dbReference type="SAM" id="Coils"/>
    </source>
</evidence>
<sequence>LSFNKDKQGSLADQVEAQLETRKSVGKRPVAAAEGEQDRKENAQVANKPEGASSHQGRPDSRSSPQHQSRQGSRQGSRGQPGTSSLKEWQRGAVKPLAPTFDLNDGAPQMGADAPSEDGRGNRAGPSGRTRAGPEGTLAGGTAGGTGVRDRSQQLREEITELAESRDAALESERERREALLREAERAARAKFADNIGLDARERELMAADADADEVAARREQMQIARALELSLQEANGGIDPNSSASSSDQDWALQRAMAASTAEQNLREPRKQLAEGKEALEEELARLARARELDKRQKLRGEEQVRRDEERAKWRRQQKEAEEAAQAAIKEAAETARLTKETEMKEAEARAKARAEEAERRARVEVEKRQAKAAAEAAEKRAKEAEQEAAEAAKKQAAEKEAAERKRKFEEAKARTEERLREKRRQEAEEAERKIREAAEAERAKQEQLQRELKAEEDGMRAVRQKAAARRIQRYFRLGKAWQDARAAMDHAGAMARVVDRTKNVYPQRKIQRWQRAIDAASSAAEAWGNAAGASSFSLERMDRAQRQQLFALAAEDATARALQDYAASLLQRAWKSAVQRQEEKARERQQQEAAKSIQASFREYRGRLEEGRRAKAQALRRHHSAAKLQRGWRRVQEARRRAIQQAEEGRKKAEEDKAEADRKKAEADHRKKAEEKAEADRKKAEEKAEADRKKAEEKAEADKRKVDAAQRTTNEEKTNVEDEKAKEAAKRAEPTKAADASVQPSSRPQSSVKRPVGHPVPPTAPLPPGGRPGSSSGNSITPRARSQSLADAPAASQGTGNAAGSKAGGGGGTGIDGATNATQVLDSNKGNNTNSRCSTPSIGAGVDMSLAPLVGAQKRRVITFSAAAKAAAMTTMLSARTQPVPPKKPSPATTGVAKGIKAASRPQPPGVAPAAPSAPSQLAPVQVTPNPNRSNPNSRNPSPSDPKPLGPLPDPPEGARLPGRAGHPSTKATPGSRAWQRAATVCKEEAAKMHVRVNSANKGERRPGSAKQPKQRRSSGGAYAPPVAMMPCNKVRVQEVRGYPGDQSSGKPPQPQAMSWA</sequence>
<feature type="compositionally biased region" description="Pro residues" evidence="2">
    <location>
        <begin position="760"/>
        <end position="772"/>
    </location>
</feature>
<feature type="compositionally biased region" description="Polar residues" evidence="2">
    <location>
        <begin position="825"/>
        <end position="843"/>
    </location>
</feature>
<keyword evidence="4" id="KW-1185">Reference proteome</keyword>
<organism evidence="3 4">
    <name type="scientific">Cymbomonas tetramitiformis</name>
    <dbReference type="NCBI Taxonomy" id="36881"/>
    <lineage>
        <taxon>Eukaryota</taxon>
        <taxon>Viridiplantae</taxon>
        <taxon>Chlorophyta</taxon>
        <taxon>Pyramimonadophyceae</taxon>
        <taxon>Pyramimonadales</taxon>
        <taxon>Pyramimonadaceae</taxon>
        <taxon>Cymbomonas</taxon>
    </lineage>
</organism>
<feature type="compositionally biased region" description="Pro residues" evidence="2">
    <location>
        <begin position="945"/>
        <end position="958"/>
    </location>
</feature>
<feature type="region of interest" description="Disordered" evidence="2">
    <location>
        <begin position="1"/>
        <end position="152"/>
    </location>
</feature>
<feature type="compositionally biased region" description="Gly residues" evidence="2">
    <location>
        <begin position="808"/>
        <end position="817"/>
    </location>
</feature>
<feature type="compositionally biased region" description="Low complexity" evidence="2">
    <location>
        <begin position="914"/>
        <end position="944"/>
    </location>
</feature>
<feature type="compositionally biased region" description="Basic and acidic residues" evidence="2">
    <location>
        <begin position="332"/>
        <end position="371"/>
    </location>
</feature>
<feature type="compositionally biased region" description="Low complexity" evidence="2">
    <location>
        <begin position="62"/>
        <end position="85"/>
    </location>
</feature>
<feature type="compositionally biased region" description="Low complexity" evidence="2">
    <location>
        <begin position="739"/>
        <end position="756"/>
    </location>
</feature>
<feature type="region of interest" description="Disordered" evidence="2">
    <location>
        <begin position="293"/>
        <end position="461"/>
    </location>
</feature>
<dbReference type="AlphaFoldDB" id="A0AAE0BNN4"/>
<protein>
    <submittedName>
        <fullName evidence="3">Uncharacterized protein</fullName>
    </submittedName>
</protein>
<feature type="coiled-coil region" evidence="1">
    <location>
        <begin position="152"/>
        <end position="190"/>
    </location>
</feature>
<dbReference type="InterPro" id="IPR003903">
    <property type="entry name" value="UIM_dom"/>
</dbReference>
<reference evidence="3 4" key="1">
    <citation type="journal article" date="2015" name="Genome Biol. Evol.">
        <title>Comparative Genomics of a Bacterivorous Green Alga Reveals Evolutionary Causalities and Consequences of Phago-Mixotrophic Mode of Nutrition.</title>
        <authorList>
            <person name="Burns J.A."/>
            <person name="Paasch A."/>
            <person name="Narechania A."/>
            <person name="Kim E."/>
        </authorList>
    </citation>
    <scope>NUCLEOTIDE SEQUENCE [LARGE SCALE GENOMIC DNA]</scope>
    <source>
        <strain evidence="3 4">PLY_AMNH</strain>
    </source>
</reference>
<feature type="compositionally biased region" description="Basic and acidic residues" evidence="2">
    <location>
        <begin position="378"/>
        <end position="461"/>
    </location>
</feature>
<dbReference type="Proteomes" id="UP001190700">
    <property type="component" value="Unassembled WGS sequence"/>
</dbReference>
<comment type="caution">
    <text evidence="3">The sequence shown here is derived from an EMBL/GenBank/DDBJ whole genome shotgun (WGS) entry which is preliminary data.</text>
</comment>
<dbReference type="EMBL" id="LGRX02033949">
    <property type="protein sequence ID" value="KAK3239328.1"/>
    <property type="molecule type" value="Genomic_DNA"/>
</dbReference>
<dbReference type="PROSITE" id="PS50330">
    <property type="entry name" value="UIM"/>
    <property type="match status" value="1"/>
</dbReference>
<gene>
    <name evidence="3" type="ORF">CYMTET_50736</name>
</gene>
<accession>A0AAE0BNN4</accession>
<feature type="compositionally biased region" description="Basic residues" evidence="2">
    <location>
        <begin position="616"/>
        <end position="635"/>
    </location>
</feature>